<organism evidence="2 3">
    <name type="scientific">Candidatus Sysuiplasma superficiale</name>
    <dbReference type="NCBI Taxonomy" id="2823368"/>
    <lineage>
        <taxon>Archaea</taxon>
        <taxon>Methanobacteriati</taxon>
        <taxon>Thermoplasmatota</taxon>
        <taxon>Thermoplasmata</taxon>
        <taxon>Candidatus Sysuiplasmatales</taxon>
        <taxon>Candidatus Sysuiplasmataceae</taxon>
        <taxon>Candidatus Sysuiplasma</taxon>
    </lineage>
</organism>
<dbReference type="SMART" id="SM00960">
    <property type="entry name" value="Robl_LC7"/>
    <property type="match status" value="1"/>
</dbReference>
<dbReference type="Gene3D" id="3.30.450.30">
    <property type="entry name" value="Dynein light chain 2a, cytoplasmic"/>
    <property type="match status" value="1"/>
</dbReference>
<dbReference type="SUPFAM" id="SSF103196">
    <property type="entry name" value="Roadblock/LC7 domain"/>
    <property type="match status" value="1"/>
</dbReference>
<dbReference type="AlphaFoldDB" id="A0A8J7YST4"/>
<evidence type="ECO:0000313" key="2">
    <source>
        <dbReference type="EMBL" id="MBX8632078.1"/>
    </source>
</evidence>
<dbReference type="Proteomes" id="UP000716004">
    <property type="component" value="Unassembled WGS sequence"/>
</dbReference>
<dbReference type="InterPro" id="IPR004942">
    <property type="entry name" value="Roadblock/LAMTOR2_dom"/>
</dbReference>
<gene>
    <name evidence="2" type="ORF">J9259_06135</name>
</gene>
<proteinExistence type="predicted"/>
<accession>A0A8J7YST4</accession>
<name>A0A8J7YST4_9ARCH</name>
<dbReference type="EMBL" id="JAGVSJ010000014">
    <property type="protein sequence ID" value="MBX8632078.1"/>
    <property type="molecule type" value="Genomic_DNA"/>
</dbReference>
<protein>
    <submittedName>
        <fullName evidence="2">Roadblock/LC7 domain-containing protein</fullName>
    </submittedName>
</protein>
<reference evidence="2" key="1">
    <citation type="submission" date="2021-04" db="EMBL/GenBank/DDBJ databases">
        <title>Genomic insights into ecological role and evolution of a novel Thermoplasmata order Candidatus Sysuiplasmatales.</title>
        <authorList>
            <person name="Yuan Y."/>
        </authorList>
    </citation>
    <scope>NUCLEOTIDE SEQUENCE</scope>
    <source>
        <strain evidence="2">YP2-bin.285</strain>
    </source>
</reference>
<evidence type="ECO:0000259" key="1">
    <source>
        <dbReference type="SMART" id="SM00960"/>
    </source>
</evidence>
<comment type="caution">
    <text evidence="2">The sequence shown here is derived from an EMBL/GenBank/DDBJ whole genome shotgun (WGS) entry which is preliminary data.</text>
</comment>
<sequence>MAEGKTTNRKAEEKTLDRIVADAQLSSCSIVSKTGLLVAADSESTQKKETFAAMSAIVFSAAEALKNDVRDGKVTNIIASFESNRIIFVPINQNYILVGITKETGSESRSLKGMEEGASRLRKEAPWLN</sequence>
<evidence type="ECO:0000313" key="3">
    <source>
        <dbReference type="Proteomes" id="UP000716004"/>
    </source>
</evidence>
<feature type="domain" description="Roadblock/LAMTOR2" evidence="1">
    <location>
        <begin position="12"/>
        <end position="101"/>
    </location>
</feature>
<dbReference type="Pfam" id="PF03259">
    <property type="entry name" value="Robl_LC7"/>
    <property type="match status" value="1"/>
</dbReference>